<evidence type="ECO:0000256" key="9">
    <source>
        <dbReference type="ARBA" id="ARBA00023125"/>
    </source>
</evidence>
<dbReference type="RefSeq" id="WP_135660127.1">
    <property type="nucleotide sequence ID" value="NZ_JAJUFJ010000018.1"/>
</dbReference>
<keyword evidence="7 13" id="KW-0378">Hydrolase</keyword>
<keyword evidence="6 13" id="KW-0227">DNA damage</keyword>
<dbReference type="InterPro" id="IPR036397">
    <property type="entry name" value="RNaseH_sf"/>
</dbReference>
<evidence type="ECO:0000256" key="5">
    <source>
        <dbReference type="ARBA" id="ARBA00022759"/>
    </source>
</evidence>
<evidence type="ECO:0000256" key="6">
    <source>
        <dbReference type="ARBA" id="ARBA00022763"/>
    </source>
</evidence>
<dbReference type="NCBIfam" id="TIGR00228">
    <property type="entry name" value="ruvC"/>
    <property type="match status" value="1"/>
</dbReference>
<keyword evidence="3 13" id="KW-0540">Nuclease</keyword>
<evidence type="ECO:0000256" key="10">
    <source>
        <dbReference type="ARBA" id="ARBA00023172"/>
    </source>
</evidence>
<evidence type="ECO:0000256" key="2">
    <source>
        <dbReference type="ARBA" id="ARBA00022490"/>
    </source>
</evidence>
<dbReference type="AlphaFoldDB" id="A0A4Z0Y8M6"/>
<proteinExistence type="inferred from homology"/>
<dbReference type="FunFam" id="3.30.420.10:FF:000002">
    <property type="entry name" value="Crossover junction endodeoxyribonuclease RuvC"/>
    <property type="match status" value="1"/>
</dbReference>
<evidence type="ECO:0000256" key="8">
    <source>
        <dbReference type="ARBA" id="ARBA00022842"/>
    </source>
</evidence>
<comment type="caution">
    <text evidence="15">The sequence shown here is derived from an EMBL/GenBank/DDBJ whole genome shotgun (WGS) entry which is preliminary data.</text>
</comment>
<evidence type="ECO:0000256" key="3">
    <source>
        <dbReference type="ARBA" id="ARBA00022722"/>
    </source>
</evidence>
<evidence type="ECO:0000313" key="15">
    <source>
        <dbReference type="EMBL" id="TGJ75905.1"/>
    </source>
</evidence>
<keyword evidence="11 13" id="KW-0234">DNA repair</keyword>
<feature type="binding site" evidence="13">
    <location>
        <position position="140"/>
    </location>
    <ligand>
        <name>Mg(2+)</name>
        <dbReference type="ChEBI" id="CHEBI:18420"/>
        <label>1</label>
    </ligand>
</feature>
<gene>
    <name evidence="13 15" type="primary">ruvC</name>
    <name evidence="15" type="ORF">CAGA_18710</name>
</gene>
<comment type="function">
    <text evidence="13">The RuvA-RuvB-RuvC complex processes Holliday junction (HJ) DNA during genetic recombination and DNA repair. Endonuclease that resolves HJ intermediates. Cleaves cruciform DNA by making single-stranded nicks across the HJ at symmetrical positions within the homologous arms, yielding a 5'-phosphate and a 3'-hydroxyl group; requires a central core of homology in the junction. The consensus cleavage sequence is 5'-(A/T)TT(C/G)-3'. Cleavage occurs on the 3'-side of the TT dinucleotide at the point of strand exchange. HJ branch migration catalyzed by RuvA-RuvB allows RuvC to scan DNA until it finds its consensus sequence, where it cleaves and resolves the cruciform DNA.</text>
</comment>
<keyword evidence="2 13" id="KW-0963">Cytoplasm</keyword>
<dbReference type="PRINTS" id="PR00696">
    <property type="entry name" value="RSOLVASERUVC"/>
</dbReference>
<feature type="active site" evidence="13">
    <location>
        <position position="67"/>
    </location>
</feature>
<keyword evidence="10 13" id="KW-0233">DNA recombination</keyword>
<dbReference type="GO" id="GO:0006310">
    <property type="term" value="P:DNA recombination"/>
    <property type="evidence" value="ECO:0007669"/>
    <property type="project" value="UniProtKB-UniRule"/>
</dbReference>
<keyword evidence="4 13" id="KW-0479">Metal-binding</keyword>
<comment type="subcellular location">
    <subcellularLocation>
        <location evidence="13">Cytoplasm</location>
    </subcellularLocation>
</comment>
<evidence type="ECO:0000256" key="7">
    <source>
        <dbReference type="ARBA" id="ARBA00022801"/>
    </source>
</evidence>
<feature type="binding site" evidence="13">
    <location>
        <position position="7"/>
    </location>
    <ligand>
        <name>Mg(2+)</name>
        <dbReference type="ChEBI" id="CHEBI:18420"/>
        <label>1</label>
    </ligand>
</feature>
<protein>
    <recommendedName>
        <fullName evidence="13 14">Crossover junction endodeoxyribonuclease RuvC</fullName>
        <ecNumber evidence="13 14">3.1.21.10</ecNumber>
    </recommendedName>
    <alternativeName>
        <fullName evidence="13">Holliday junction nuclease RuvC</fullName>
    </alternativeName>
    <alternativeName>
        <fullName evidence="13">Holliday junction resolvase RuvC</fullName>
    </alternativeName>
</protein>
<dbReference type="Gene3D" id="3.30.420.10">
    <property type="entry name" value="Ribonuclease H-like superfamily/Ribonuclease H"/>
    <property type="match status" value="1"/>
</dbReference>
<dbReference type="InterPro" id="IPR002176">
    <property type="entry name" value="X-over_junc_endoDNase_RuvC"/>
</dbReference>
<dbReference type="Pfam" id="PF02075">
    <property type="entry name" value="RuvC"/>
    <property type="match status" value="1"/>
</dbReference>
<dbReference type="CDD" id="cd16962">
    <property type="entry name" value="RuvC"/>
    <property type="match status" value="1"/>
</dbReference>
<evidence type="ECO:0000256" key="12">
    <source>
        <dbReference type="ARBA" id="ARBA00029354"/>
    </source>
</evidence>
<organism evidence="15 16">
    <name type="scientific">Caproiciproducens galactitolivorans</name>
    <dbReference type="NCBI Taxonomy" id="642589"/>
    <lineage>
        <taxon>Bacteria</taxon>
        <taxon>Bacillati</taxon>
        <taxon>Bacillota</taxon>
        <taxon>Clostridia</taxon>
        <taxon>Eubacteriales</taxon>
        <taxon>Acutalibacteraceae</taxon>
        <taxon>Caproiciproducens</taxon>
    </lineage>
</organism>
<dbReference type="Proteomes" id="UP000297714">
    <property type="component" value="Unassembled WGS sequence"/>
</dbReference>
<dbReference type="GO" id="GO:0003677">
    <property type="term" value="F:DNA binding"/>
    <property type="evidence" value="ECO:0007669"/>
    <property type="project" value="UniProtKB-KW"/>
</dbReference>
<keyword evidence="8 13" id="KW-0460">Magnesium</keyword>
<dbReference type="GO" id="GO:0008821">
    <property type="term" value="F:crossover junction DNA endonuclease activity"/>
    <property type="evidence" value="ECO:0007669"/>
    <property type="project" value="UniProtKB-UniRule"/>
</dbReference>
<dbReference type="PANTHER" id="PTHR30194:SF3">
    <property type="entry name" value="CROSSOVER JUNCTION ENDODEOXYRIBONUCLEASE RUVC"/>
    <property type="match status" value="1"/>
</dbReference>
<dbReference type="OrthoDB" id="9805499at2"/>
<keyword evidence="16" id="KW-1185">Reference proteome</keyword>
<dbReference type="SUPFAM" id="SSF53098">
    <property type="entry name" value="Ribonuclease H-like"/>
    <property type="match status" value="1"/>
</dbReference>
<accession>A0A4Z0Y8M6</accession>
<dbReference type="EC" id="3.1.21.10" evidence="13 14"/>
<comment type="similarity">
    <text evidence="1 13">Belongs to the RuvC family.</text>
</comment>
<dbReference type="HAMAP" id="MF_00034">
    <property type="entry name" value="RuvC"/>
    <property type="match status" value="1"/>
</dbReference>
<evidence type="ECO:0000256" key="13">
    <source>
        <dbReference type="HAMAP-Rule" id="MF_00034"/>
    </source>
</evidence>
<dbReference type="GO" id="GO:0005737">
    <property type="term" value="C:cytoplasm"/>
    <property type="evidence" value="ECO:0007669"/>
    <property type="project" value="UniProtKB-SubCell"/>
</dbReference>
<name>A0A4Z0Y8M6_9FIRM</name>
<comment type="subunit">
    <text evidence="13">Homodimer which binds Holliday junction (HJ) DNA. The HJ becomes 2-fold symmetrical on binding to RuvC with unstacked arms; it has a different conformation from HJ DNA in complex with RuvA. In the full resolvosome a probable DNA-RuvA(4)-RuvB(12)-RuvC(2) complex forms which resolves the HJ.</text>
</comment>
<dbReference type="GO" id="GO:0048476">
    <property type="term" value="C:Holliday junction resolvase complex"/>
    <property type="evidence" value="ECO:0007669"/>
    <property type="project" value="UniProtKB-UniRule"/>
</dbReference>
<feature type="active site" evidence="13">
    <location>
        <position position="140"/>
    </location>
</feature>
<evidence type="ECO:0000256" key="4">
    <source>
        <dbReference type="ARBA" id="ARBA00022723"/>
    </source>
</evidence>
<dbReference type="GO" id="GO:0000287">
    <property type="term" value="F:magnesium ion binding"/>
    <property type="evidence" value="ECO:0007669"/>
    <property type="project" value="UniProtKB-UniRule"/>
</dbReference>
<dbReference type="NCBIfam" id="NF000711">
    <property type="entry name" value="PRK00039.2-1"/>
    <property type="match status" value="1"/>
</dbReference>
<dbReference type="GO" id="GO:0006281">
    <property type="term" value="P:DNA repair"/>
    <property type="evidence" value="ECO:0007669"/>
    <property type="project" value="UniProtKB-UniRule"/>
</dbReference>
<evidence type="ECO:0000256" key="14">
    <source>
        <dbReference type="NCBIfam" id="TIGR00228"/>
    </source>
</evidence>
<dbReference type="PANTHER" id="PTHR30194">
    <property type="entry name" value="CROSSOVER JUNCTION ENDODEOXYRIBONUCLEASE RUVC"/>
    <property type="match status" value="1"/>
</dbReference>
<sequence length="171" mass="18898">MVILGIDPGYAIVGYGVIRAQRGRYQPLEHGAVVTKAGEDFNRRLEVIYDSLTKVMNQWKPEAAAIEKLYFQNNQKTAIGVAEARGVILLAAQKAGIEVFEYTPLQVKMAVTGYGQALKPQVMEMTRRLLCLKEMPKPDDTADALAMAICHGQAAGSALRRNLLKRTDCFK</sequence>
<evidence type="ECO:0000256" key="1">
    <source>
        <dbReference type="ARBA" id="ARBA00009518"/>
    </source>
</evidence>
<dbReference type="InterPro" id="IPR020563">
    <property type="entry name" value="X-over_junc_endoDNase_Mg_BS"/>
</dbReference>
<feature type="active site" evidence="13">
    <location>
        <position position="7"/>
    </location>
</feature>
<dbReference type="PROSITE" id="PS01321">
    <property type="entry name" value="RUVC"/>
    <property type="match status" value="1"/>
</dbReference>
<comment type="cofactor">
    <cofactor evidence="13">
        <name>Mg(2+)</name>
        <dbReference type="ChEBI" id="CHEBI:18420"/>
    </cofactor>
    <text evidence="13">Binds 2 Mg(2+) ion per subunit.</text>
</comment>
<reference evidence="15 16" key="1">
    <citation type="submission" date="2019-04" db="EMBL/GenBank/DDBJ databases">
        <authorList>
            <person name="Poehlein A."/>
            <person name="Bengelsdorf F.R."/>
            <person name="Duerre P."/>
            <person name="Daniel R."/>
        </authorList>
    </citation>
    <scope>NUCLEOTIDE SEQUENCE [LARGE SCALE GENOMIC DNA]</scope>
    <source>
        <strain evidence="15 16">BS-1</strain>
    </source>
</reference>
<dbReference type="EMBL" id="SRMQ01000009">
    <property type="protein sequence ID" value="TGJ75905.1"/>
    <property type="molecule type" value="Genomic_DNA"/>
</dbReference>
<dbReference type="InterPro" id="IPR012337">
    <property type="entry name" value="RNaseH-like_sf"/>
</dbReference>
<evidence type="ECO:0000313" key="16">
    <source>
        <dbReference type="Proteomes" id="UP000297714"/>
    </source>
</evidence>
<keyword evidence="9 13" id="KW-0238">DNA-binding</keyword>
<comment type="catalytic activity">
    <reaction evidence="12 13">
        <text>Endonucleolytic cleavage at a junction such as a reciprocal single-stranded crossover between two homologous DNA duplexes (Holliday junction).</text>
        <dbReference type="EC" id="3.1.21.10"/>
    </reaction>
</comment>
<keyword evidence="5 13" id="KW-0255">Endonuclease</keyword>
<feature type="binding site" evidence="13">
    <location>
        <position position="67"/>
    </location>
    <ligand>
        <name>Mg(2+)</name>
        <dbReference type="ChEBI" id="CHEBI:18420"/>
        <label>2</label>
    </ligand>
</feature>
<evidence type="ECO:0000256" key="11">
    <source>
        <dbReference type="ARBA" id="ARBA00023204"/>
    </source>
</evidence>